<reference evidence="3" key="1">
    <citation type="submission" date="2024-06" db="EMBL/GenBank/DDBJ databases">
        <title>Genome sequence of Vogesella sp. MAHUQ-64.</title>
        <authorList>
            <person name="Huq M.A."/>
        </authorList>
    </citation>
    <scope>NUCLEOTIDE SEQUENCE</scope>
    <source>
        <strain evidence="3">MAHUQ-64</strain>
    </source>
</reference>
<dbReference type="InterPro" id="IPR051534">
    <property type="entry name" value="CBASS_pafABC_assoc_protein"/>
</dbReference>
<sequence length="253" mass="28516">MMHSDHLAEVFMSRTERLFTLLQALRHHRFPVPGASLADEFGVSLRTLYRDIATLQAQGANIEGEPGLGYVLRPGFMLPPLMFTAEEIEALVLGSRWVAKRTDTHLGSAAKNALAKISSVLPQELRHSLDSSSLIVGTPSLAEADVVDLSIIRQAIRGESKLRIDYCDLHGNATQRTIWPLALGYFDHVRMLAGWCEARQDFRHFRTDRISALSLTKDRYPRRKQELLKEWRTCDAYQQASNNKTGKKSLVSD</sequence>
<keyword evidence="4" id="KW-1185">Reference proteome</keyword>
<dbReference type="PANTHER" id="PTHR34580:SF3">
    <property type="entry name" value="PROTEIN PAFB"/>
    <property type="match status" value="1"/>
</dbReference>
<organism evidence="3 4">
    <name type="scientific">Vogesella oryzagri</name>
    <dbReference type="NCBI Taxonomy" id="3160864"/>
    <lineage>
        <taxon>Bacteria</taxon>
        <taxon>Pseudomonadati</taxon>
        <taxon>Pseudomonadota</taxon>
        <taxon>Betaproteobacteria</taxon>
        <taxon>Neisseriales</taxon>
        <taxon>Chromobacteriaceae</taxon>
        <taxon>Vogesella</taxon>
    </lineage>
</organism>
<evidence type="ECO:0000259" key="2">
    <source>
        <dbReference type="Pfam" id="PF13280"/>
    </source>
</evidence>
<feature type="domain" description="WYL" evidence="2">
    <location>
        <begin position="149"/>
        <end position="213"/>
    </location>
</feature>
<gene>
    <name evidence="3" type="ORF">ABNW52_16600</name>
</gene>
<evidence type="ECO:0000313" key="4">
    <source>
        <dbReference type="Proteomes" id="UP001433638"/>
    </source>
</evidence>
<feature type="domain" description="Helix-turn-helix type 11" evidence="1">
    <location>
        <begin position="17"/>
        <end position="70"/>
    </location>
</feature>
<dbReference type="PANTHER" id="PTHR34580">
    <property type="match status" value="1"/>
</dbReference>
<evidence type="ECO:0000259" key="1">
    <source>
        <dbReference type="Pfam" id="PF08279"/>
    </source>
</evidence>
<dbReference type="InterPro" id="IPR026881">
    <property type="entry name" value="WYL_dom"/>
</dbReference>
<dbReference type="RefSeq" id="WP_349590227.1">
    <property type="nucleotide sequence ID" value="NZ_JBEFLD010000009.1"/>
</dbReference>
<dbReference type="EMBL" id="JBEFLD010000009">
    <property type="protein sequence ID" value="MEQ6292236.1"/>
    <property type="molecule type" value="Genomic_DNA"/>
</dbReference>
<dbReference type="Pfam" id="PF13280">
    <property type="entry name" value="WYL"/>
    <property type="match status" value="1"/>
</dbReference>
<name>A0ABV1M8A1_9NEIS</name>
<protein>
    <submittedName>
        <fullName evidence="3">YafY family protein</fullName>
    </submittedName>
</protein>
<dbReference type="InterPro" id="IPR036388">
    <property type="entry name" value="WH-like_DNA-bd_sf"/>
</dbReference>
<dbReference type="PROSITE" id="PS52050">
    <property type="entry name" value="WYL"/>
    <property type="match status" value="1"/>
</dbReference>
<accession>A0ABV1M8A1</accession>
<dbReference type="Gene3D" id="1.10.10.10">
    <property type="entry name" value="Winged helix-like DNA-binding domain superfamily/Winged helix DNA-binding domain"/>
    <property type="match status" value="1"/>
</dbReference>
<comment type="caution">
    <text evidence="3">The sequence shown here is derived from an EMBL/GenBank/DDBJ whole genome shotgun (WGS) entry which is preliminary data.</text>
</comment>
<dbReference type="Proteomes" id="UP001433638">
    <property type="component" value="Unassembled WGS sequence"/>
</dbReference>
<dbReference type="InterPro" id="IPR036390">
    <property type="entry name" value="WH_DNA-bd_sf"/>
</dbReference>
<dbReference type="InterPro" id="IPR013196">
    <property type="entry name" value="HTH_11"/>
</dbReference>
<evidence type="ECO:0000313" key="3">
    <source>
        <dbReference type="EMBL" id="MEQ6292236.1"/>
    </source>
</evidence>
<proteinExistence type="predicted"/>
<dbReference type="Pfam" id="PF08279">
    <property type="entry name" value="HTH_11"/>
    <property type="match status" value="1"/>
</dbReference>
<dbReference type="SUPFAM" id="SSF46785">
    <property type="entry name" value="Winged helix' DNA-binding domain"/>
    <property type="match status" value="1"/>
</dbReference>